<dbReference type="RefSeq" id="XP_007728915.1">
    <property type="nucleotide sequence ID" value="XM_007730725.1"/>
</dbReference>
<proteinExistence type="predicted"/>
<evidence type="ECO:0000313" key="2">
    <source>
        <dbReference type="Proteomes" id="UP000019478"/>
    </source>
</evidence>
<comment type="caution">
    <text evidence="1">The sequence shown here is derived from an EMBL/GenBank/DDBJ whole genome shotgun (WGS) entry which is preliminary data.</text>
</comment>
<accession>W9YQT4</accession>
<reference evidence="1 2" key="1">
    <citation type="submission" date="2013-03" db="EMBL/GenBank/DDBJ databases">
        <title>The Genome Sequence of Capronia epimyces CBS 606.96.</title>
        <authorList>
            <consortium name="The Broad Institute Genomics Platform"/>
            <person name="Cuomo C."/>
            <person name="de Hoog S."/>
            <person name="Gorbushina A."/>
            <person name="Walker B."/>
            <person name="Young S.K."/>
            <person name="Zeng Q."/>
            <person name="Gargeya S."/>
            <person name="Fitzgerald M."/>
            <person name="Haas B."/>
            <person name="Abouelleil A."/>
            <person name="Allen A.W."/>
            <person name="Alvarado L."/>
            <person name="Arachchi H.M."/>
            <person name="Berlin A.M."/>
            <person name="Chapman S.B."/>
            <person name="Gainer-Dewar J."/>
            <person name="Goldberg J."/>
            <person name="Griggs A."/>
            <person name="Gujja S."/>
            <person name="Hansen M."/>
            <person name="Howarth C."/>
            <person name="Imamovic A."/>
            <person name="Ireland A."/>
            <person name="Larimer J."/>
            <person name="McCowan C."/>
            <person name="Murphy C."/>
            <person name="Pearson M."/>
            <person name="Poon T.W."/>
            <person name="Priest M."/>
            <person name="Roberts A."/>
            <person name="Saif S."/>
            <person name="Shea T."/>
            <person name="Sisk P."/>
            <person name="Sykes S."/>
            <person name="Wortman J."/>
            <person name="Nusbaum C."/>
            <person name="Birren B."/>
        </authorList>
    </citation>
    <scope>NUCLEOTIDE SEQUENCE [LARGE SCALE GENOMIC DNA]</scope>
    <source>
        <strain evidence="1 2">CBS 606.96</strain>
    </source>
</reference>
<evidence type="ECO:0000313" key="1">
    <source>
        <dbReference type="EMBL" id="EXJ92025.1"/>
    </source>
</evidence>
<keyword evidence="2" id="KW-1185">Reference proteome</keyword>
<gene>
    <name evidence="1" type="ORF">A1O3_00575</name>
</gene>
<dbReference type="GeneID" id="19164715"/>
<sequence>DKVPEDAVGEILCLGSVKDKVYVDCFTIQPNTASESCKRIRPGRWLFGSCSGIWSKPYSCHQQADFRYHWTGGCCQAHCTISRNNRPLHFCNGRR</sequence>
<feature type="non-terminal residue" evidence="1">
    <location>
        <position position="1"/>
    </location>
</feature>
<protein>
    <submittedName>
        <fullName evidence="1">Uncharacterized protein</fullName>
    </submittedName>
</protein>
<name>W9YQT4_9EURO</name>
<organism evidence="1 2">
    <name type="scientific">Capronia epimyces CBS 606.96</name>
    <dbReference type="NCBI Taxonomy" id="1182542"/>
    <lineage>
        <taxon>Eukaryota</taxon>
        <taxon>Fungi</taxon>
        <taxon>Dikarya</taxon>
        <taxon>Ascomycota</taxon>
        <taxon>Pezizomycotina</taxon>
        <taxon>Eurotiomycetes</taxon>
        <taxon>Chaetothyriomycetidae</taxon>
        <taxon>Chaetothyriales</taxon>
        <taxon>Herpotrichiellaceae</taxon>
        <taxon>Capronia</taxon>
    </lineage>
</organism>
<dbReference type="AlphaFoldDB" id="W9YQT4"/>
<dbReference type="HOGENOM" id="CLU_2378342_0_0_1"/>
<dbReference type="EMBL" id="AMGY01000001">
    <property type="protein sequence ID" value="EXJ92025.1"/>
    <property type="molecule type" value="Genomic_DNA"/>
</dbReference>
<dbReference type="Proteomes" id="UP000019478">
    <property type="component" value="Unassembled WGS sequence"/>
</dbReference>